<organism evidence="3 4">
    <name type="scientific">Dissulfurispira thermophila</name>
    <dbReference type="NCBI Taxonomy" id="2715679"/>
    <lineage>
        <taxon>Bacteria</taxon>
        <taxon>Pseudomonadati</taxon>
        <taxon>Nitrospirota</taxon>
        <taxon>Thermodesulfovibrionia</taxon>
        <taxon>Thermodesulfovibrionales</taxon>
        <taxon>Dissulfurispiraceae</taxon>
        <taxon>Dissulfurispira</taxon>
    </lineage>
</organism>
<dbReference type="GO" id="GO:0003677">
    <property type="term" value="F:DNA binding"/>
    <property type="evidence" value="ECO:0007669"/>
    <property type="project" value="InterPro"/>
</dbReference>
<dbReference type="Proteomes" id="UP000516360">
    <property type="component" value="Chromosome"/>
</dbReference>
<evidence type="ECO:0000256" key="1">
    <source>
        <dbReference type="SAM" id="MobiDB-lite"/>
    </source>
</evidence>
<dbReference type="InterPro" id="IPR008921">
    <property type="entry name" value="DNA_pol3_clamp-load_cplx_C"/>
</dbReference>
<proteinExistence type="predicted"/>
<dbReference type="GO" id="GO:0008047">
    <property type="term" value="F:enzyme activator activity"/>
    <property type="evidence" value="ECO:0007669"/>
    <property type="project" value="TreeGrafter"/>
</dbReference>
<evidence type="ECO:0000259" key="2">
    <source>
        <dbReference type="Pfam" id="PF12002"/>
    </source>
</evidence>
<dbReference type="PANTHER" id="PTHR13779:SF7">
    <property type="entry name" value="ATPASE WRNIP1"/>
    <property type="match status" value="1"/>
</dbReference>
<dbReference type="GO" id="GO:0000731">
    <property type="term" value="P:DNA synthesis involved in DNA repair"/>
    <property type="evidence" value="ECO:0007669"/>
    <property type="project" value="TreeGrafter"/>
</dbReference>
<dbReference type="Pfam" id="PF12002">
    <property type="entry name" value="MgsA_C"/>
    <property type="match status" value="1"/>
</dbReference>
<dbReference type="KEGG" id="dtp:JZK55_01080"/>
<feature type="region of interest" description="Disordered" evidence="1">
    <location>
        <begin position="43"/>
        <end position="65"/>
    </location>
</feature>
<dbReference type="GO" id="GO:0017116">
    <property type="term" value="F:single-stranded DNA helicase activity"/>
    <property type="evidence" value="ECO:0007669"/>
    <property type="project" value="TreeGrafter"/>
</dbReference>
<dbReference type="PANTHER" id="PTHR13779">
    <property type="entry name" value="WERNER HELICASE-INTERACTING PROTEIN 1 FAMILY MEMBER"/>
    <property type="match status" value="1"/>
</dbReference>
<dbReference type="AlphaFoldDB" id="A0A7G1GZ57"/>
<dbReference type="FunFam" id="1.10.3710.10:FF:000003">
    <property type="entry name" value="ATPase, AAA family protein"/>
    <property type="match status" value="1"/>
</dbReference>
<reference evidence="3 4" key="1">
    <citation type="submission" date="2020-03" db="EMBL/GenBank/DDBJ databases">
        <title>Complete genome sequences of two sulfur-disproportionating bacterial strains T55J and Mzg5.</title>
        <authorList>
            <person name="Umezawa K."/>
            <person name="Kojima H."/>
            <person name="Kato Y."/>
            <person name="Fukui M."/>
        </authorList>
    </citation>
    <scope>NUCLEOTIDE SEQUENCE [LARGE SCALE GENOMIC DNA]</scope>
    <source>
        <strain evidence="3 4">T55J</strain>
    </source>
</reference>
<dbReference type="InterPro" id="IPR021886">
    <property type="entry name" value="MgsA_C"/>
</dbReference>
<accession>A0A7G1GZ57</accession>
<dbReference type="Gene3D" id="1.10.3710.10">
    <property type="entry name" value="DNA polymerase III clamp loader subunits, C-terminal domain"/>
    <property type="match status" value="1"/>
</dbReference>
<protein>
    <recommendedName>
        <fullName evidence="2">MgsA AAA+ ATPase C-terminal domain-containing protein</fullName>
    </recommendedName>
</protein>
<dbReference type="SUPFAM" id="SSF48019">
    <property type="entry name" value="post-AAA+ oligomerization domain-like"/>
    <property type="match status" value="1"/>
</dbReference>
<feature type="domain" description="MgsA AAA+ ATPase C-terminal" evidence="2">
    <location>
        <begin position="1"/>
        <end position="88"/>
    </location>
</feature>
<dbReference type="EMBL" id="AP022873">
    <property type="protein sequence ID" value="BCB95186.1"/>
    <property type="molecule type" value="Genomic_DNA"/>
</dbReference>
<dbReference type="GO" id="GO:0006261">
    <property type="term" value="P:DNA-templated DNA replication"/>
    <property type="evidence" value="ECO:0007669"/>
    <property type="project" value="TreeGrafter"/>
</dbReference>
<name>A0A7G1GZ57_9BACT</name>
<evidence type="ECO:0000313" key="3">
    <source>
        <dbReference type="EMBL" id="BCB95186.1"/>
    </source>
</evidence>
<keyword evidence="4" id="KW-1185">Reference proteome</keyword>
<feature type="compositionally biased region" description="Basic and acidic residues" evidence="1">
    <location>
        <begin position="43"/>
        <end position="59"/>
    </location>
</feature>
<evidence type="ECO:0000313" key="4">
    <source>
        <dbReference type="Proteomes" id="UP000516360"/>
    </source>
</evidence>
<gene>
    <name evidence="3" type="ORF">JZK55_01080</name>
</gene>
<dbReference type="InterPro" id="IPR051314">
    <property type="entry name" value="AAA_ATPase_RarA/MGS1/WRNIP1"/>
</dbReference>
<sequence>MPEARIPLAQAVIYISQAPKSNACITAIDAATEDIKNEQTMEVPDHLKDSHYKGAEKLGHGKGYKYPHDYGGYAEQDYLPKKKKYYKP</sequence>